<dbReference type="InterPro" id="IPR000387">
    <property type="entry name" value="Tyr_Pase_dom"/>
</dbReference>
<sequence>QVHELRPQRVLCTTQLRLRAGDGPLRKGAAPALGKNHRCRRCRRNTIMLEHPMQRADDALSPNTMSTSMQDDDHSEASSLSSFEGPLPERPSEARRRIAPIVPGFFDRAVFADRPNSALDSARPTSAANAEELGCTRLNRLIFIGGRAIASDLMALRKRRITHVLNMAVETENFFEEDLLYCHISCTDKNGDGGNFRAALHRIVDFIDSARVAQGRVLVHCNSGISRSSAAVLAYLVRRGPRSGLPDSGRARDSRRPPSARSGMALLAALEWLKERRPIASPHPAYMDELVEWEVAWRKRPSLDSERYSDNRYSRAEDLKLLLTPRSARAEAKEEDVWRPSAPPPGQRREWKE</sequence>
<feature type="region of interest" description="Disordered" evidence="3">
    <location>
        <begin position="325"/>
        <end position="353"/>
    </location>
</feature>
<dbReference type="PROSITE" id="PS00383">
    <property type="entry name" value="TYR_PHOSPHATASE_1"/>
    <property type="match status" value="1"/>
</dbReference>
<dbReference type="AlphaFoldDB" id="A0A8J2SZS1"/>
<feature type="region of interest" description="Disordered" evidence="3">
    <location>
        <begin position="55"/>
        <end position="94"/>
    </location>
</feature>
<dbReference type="GO" id="GO:0008579">
    <property type="term" value="F:JUN kinase phosphatase activity"/>
    <property type="evidence" value="ECO:0007669"/>
    <property type="project" value="TreeGrafter"/>
</dbReference>
<dbReference type="InterPro" id="IPR000340">
    <property type="entry name" value="Dual-sp_phosphatase_cat-dom"/>
</dbReference>
<dbReference type="InterPro" id="IPR020422">
    <property type="entry name" value="TYR_PHOSPHATASE_DUAL_dom"/>
</dbReference>
<feature type="domain" description="Tyrosine-protein phosphatase" evidence="4">
    <location>
        <begin position="134"/>
        <end position="299"/>
    </location>
</feature>
<reference evidence="6" key="1">
    <citation type="submission" date="2021-11" db="EMBL/GenBank/DDBJ databases">
        <authorList>
            <consortium name="Genoscope - CEA"/>
            <person name="William W."/>
        </authorList>
    </citation>
    <scope>NUCLEOTIDE SEQUENCE</scope>
</reference>
<dbReference type="PROSITE" id="PS50054">
    <property type="entry name" value="TYR_PHOSPHATASE_DUAL"/>
    <property type="match status" value="1"/>
</dbReference>
<dbReference type="PANTHER" id="PTHR46377:SF1">
    <property type="entry name" value="DUAL SPECIFICITY PROTEIN PHOSPHATASE 19"/>
    <property type="match status" value="1"/>
</dbReference>
<protein>
    <recommendedName>
        <fullName evidence="8">Protein-tyrosine-phosphatase</fullName>
    </recommendedName>
</protein>
<feature type="compositionally biased region" description="Basic and acidic residues" evidence="3">
    <location>
        <begin position="328"/>
        <end position="338"/>
    </location>
</feature>
<feature type="domain" description="Tyrosine specific protein phosphatases" evidence="5">
    <location>
        <begin position="204"/>
        <end position="278"/>
    </location>
</feature>
<gene>
    <name evidence="6" type="ORF">PECAL_6P07140</name>
</gene>
<evidence type="ECO:0000256" key="1">
    <source>
        <dbReference type="ARBA" id="ARBA00022801"/>
    </source>
</evidence>
<evidence type="ECO:0008006" key="8">
    <source>
        <dbReference type="Google" id="ProtNLM"/>
    </source>
</evidence>
<dbReference type="Gene3D" id="3.90.190.10">
    <property type="entry name" value="Protein tyrosine phosphatase superfamily"/>
    <property type="match status" value="1"/>
</dbReference>
<dbReference type="Pfam" id="PF00782">
    <property type="entry name" value="DSPc"/>
    <property type="match status" value="1"/>
</dbReference>
<name>A0A8J2SZS1_9STRA</name>
<evidence type="ECO:0000256" key="3">
    <source>
        <dbReference type="SAM" id="MobiDB-lite"/>
    </source>
</evidence>
<evidence type="ECO:0000259" key="4">
    <source>
        <dbReference type="PROSITE" id="PS50054"/>
    </source>
</evidence>
<proteinExistence type="predicted"/>
<dbReference type="Proteomes" id="UP000789595">
    <property type="component" value="Unassembled WGS sequence"/>
</dbReference>
<organism evidence="6 7">
    <name type="scientific">Pelagomonas calceolata</name>
    <dbReference type="NCBI Taxonomy" id="35677"/>
    <lineage>
        <taxon>Eukaryota</taxon>
        <taxon>Sar</taxon>
        <taxon>Stramenopiles</taxon>
        <taxon>Ochrophyta</taxon>
        <taxon>Pelagophyceae</taxon>
        <taxon>Pelagomonadales</taxon>
        <taxon>Pelagomonadaceae</taxon>
        <taxon>Pelagomonas</taxon>
    </lineage>
</organism>
<dbReference type="OrthoDB" id="165342at2759"/>
<accession>A0A8J2SZS1</accession>
<evidence type="ECO:0000313" key="6">
    <source>
        <dbReference type="EMBL" id="CAH0379113.1"/>
    </source>
</evidence>
<evidence type="ECO:0000313" key="7">
    <source>
        <dbReference type="Proteomes" id="UP000789595"/>
    </source>
</evidence>
<dbReference type="SMART" id="SM00195">
    <property type="entry name" value="DSPc"/>
    <property type="match status" value="1"/>
</dbReference>
<dbReference type="EMBL" id="CAKKNE010000006">
    <property type="protein sequence ID" value="CAH0379113.1"/>
    <property type="molecule type" value="Genomic_DNA"/>
</dbReference>
<dbReference type="InterPro" id="IPR016130">
    <property type="entry name" value="Tyr_Pase_AS"/>
</dbReference>
<evidence type="ECO:0000256" key="2">
    <source>
        <dbReference type="ARBA" id="ARBA00022912"/>
    </source>
</evidence>
<dbReference type="PANTHER" id="PTHR46377">
    <property type="entry name" value="DUAL SPECIFICITY PROTEIN PHOSPHATASE 19"/>
    <property type="match status" value="1"/>
</dbReference>
<dbReference type="GO" id="GO:0005737">
    <property type="term" value="C:cytoplasm"/>
    <property type="evidence" value="ECO:0007669"/>
    <property type="project" value="TreeGrafter"/>
</dbReference>
<dbReference type="InterPro" id="IPR029021">
    <property type="entry name" value="Prot-tyrosine_phosphatase-like"/>
</dbReference>
<dbReference type="PROSITE" id="PS50056">
    <property type="entry name" value="TYR_PHOSPHATASE_2"/>
    <property type="match status" value="1"/>
</dbReference>
<keyword evidence="2" id="KW-0904">Protein phosphatase</keyword>
<keyword evidence="7" id="KW-1185">Reference proteome</keyword>
<feature type="non-terminal residue" evidence="6">
    <location>
        <position position="1"/>
    </location>
</feature>
<keyword evidence="1" id="KW-0378">Hydrolase</keyword>
<comment type="caution">
    <text evidence="6">The sequence shown here is derived from an EMBL/GenBank/DDBJ whole genome shotgun (WGS) entry which is preliminary data.</text>
</comment>
<dbReference type="SUPFAM" id="SSF52799">
    <property type="entry name" value="(Phosphotyrosine protein) phosphatases II"/>
    <property type="match status" value="1"/>
</dbReference>
<dbReference type="CDD" id="cd14498">
    <property type="entry name" value="DSP"/>
    <property type="match status" value="1"/>
</dbReference>
<evidence type="ECO:0000259" key="5">
    <source>
        <dbReference type="PROSITE" id="PS50056"/>
    </source>
</evidence>